<dbReference type="RefSeq" id="WP_101184709.1">
    <property type="nucleotide sequence ID" value="NZ_CP031218.1"/>
</dbReference>
<dbReference type="KEGG" id="ahs:AHALO_1562"/>
<dbReference type="EMBL" id="NXIF01000027">
    <property type="protein sequence ID" value="PKI80749.1"/>
    <property type="molecule type" value="Genomic_DNA"/>
</dbReference>
<name>A0A2N1J2G2_9BACT</name>
<organism evidence="1 2">
    <name type="scientific">Malaciobacter halophilus</name>
    <dbReference type="NCBI Taxonomy" id="197482"/>
    <lineage>
        <taxon>Bacteria</taxon>
        <taxon>Pseudomonadati</taxon>
        <taxon>Campylobacterota</taxon>
        <taxon>Epsilonproteobacteria</taxon>
        <taxon>Campylobacterales</taxon>
        <taxon>Arcobacteraceae</taxon>
        <taxon>Malaciobacter</taxon>
    </lineage>
</organism>
<evidence type="ECO:0000313" key="1">
    <source>
        <dbReference type="EMBL" id="PKI80749.1"/>
    </source>
</evidence>
<accession>A0A2N1J2G2</accession>
<keyword evidence="2" id="KW-1185">Reference proteome</keyword>
<dbReference type="Proteomes" id="UP000233248">
    <property type="component" value="Unassembled WGS sequence"/>
</dbReference>
<dbReference type="OrthoDB" id="5339771at2"/>
<sequence length="110" mass="12967">MGKLILSLFVLSIFLNASNIYEKNCVTCHKKLPVTIDKYFYRYLLKYSSKQDVQDAMLKYILNPSKDKTVMPEAFILRFGIKKPTTLSNKQLEEAIEIYWEKYKVFGKLK</sequence>
<dbReference type="AlphaFoldDB" id="A0A2N1J2G2"/>
<protein>
    <recommendedName>
        <fullName evidence="3">Cytochrome c domain-containing protein</fullName>
    </recommendedName>
</protein>
<evidence type="ECO:0008006" key="3">
    <source>
        <dbReference type="Google" id="ProtNLM"/>
    </source>
</evidence>
<evidence type="ECO:0000313" key="2">
    <source>
        <dbReference type="Proteomes" id="UP000233248"/>
    </source>
</evidence>
<proteinExistence type="predicted"/>
<gene>
    <name evidence="1" type="ORF">CP960_07025</name>
</gene>
<comment type="caution">
    <text evidence="1">The sequence shown here is derived from an EMBL/GenBank/DDBJ whole genome shotgun (WGS) entry which is preliminary data.</text>
</comment>
<reference evidence="1 2" key="1">
    <citation type="submission" date="2017-09" db="EMBL/GenBank/DDBJ databases">
        <title>Genomics of the genus Arcobacter.</title>
        <authorList>
            <person name="Perez-Cataluna A."/>
            <person name="Figueras M.J."/>
            <person name="Salas-Masso N."/>
        </authorList>
    </citation>
    <scope>NUCLEOTIDE SEQUENCE [LARGE SCALE GENOMIC DNA]</scope>
    <source>
        <strain evidence="1 2">DSM 18005</strain>
    </source>
</reference>